<gene>
    <name evidence="2" type="ordered locus">CTA_0803</name>
</gene>
<accession>A0A0H2X1T4</accession>
<protein>
    <submittedName>
        <fullName evidence="2">Uncharacterized protein</fullName>
    </submittedName>
</protein>
<keyword evidence="1" id="KW-0812">Transmembrane</keyword>
<dbReference type="Proteomes" id="UP000002532">
    <property type="component" value="Chromosome"/>
</dbReference>
<dbReference type="KEGG" id="cta:CTA_0803"/>
<name>A0A0H2X1T4_CHLTA</name>
<dbReference type="HOGENOM" id="CLU_198844_0_0_0"/>
<evidence type="ECO:0000313" key="2">
    <source>
        <dbReference type="EMBL" id="AAX51018.1"/>
    </source>
</evidence>
<organism evidence="2 3">
    <name type="scientific">Chlamydia trachomatis serovar A (strain ATCC VR-571B / DSM 19440 / HAR-13)</name>
    <dbReference type="NCBI Taxonomy" id="315277"/>
    <lineage>
        <taxon>Bacteria</taxon>
        <taxon>Pseudomonadati</taxon>
        <taxon>Chlamydiota</taxon>
        <taxon>Chlamydiia</taxon>
        <taxon>Chlamydiales</taxon>
        <taxon>Chlamydiaceae</taxon>
        <taxon>Chlamydia/Chlamydophila group</taxon>
        <taxon>Chlamydia</taxon>
    </lineage>
</organism>
<sequence length="70" mass="8710">MLSPIFYAPIFYQLPKKPFFLTSQFIPSHTILNTFYKTKFSSLFFFFLLKKIFLHLRFLFQKHRFRFYSP</sequence>
<keyword evidence="1" id="KW-0472">Membrane</keyword>
<dbReference type="EMBL" id="CP000051">
    <property type="protein sequence ID" value="AAX51018.1"/>
    <property type="molecule type" value="Genomic_DNA"/>
</dbReference>
<proteinExistence type="predicted"/>
<feature type="transmembrane region" description="Helical" evidence="1">
    <location>
        <begin position="40"/>
        <end position="60"/>
    </location>
</feature>
<evidence type="ECO:0000313" key="3">
    <source>
        <dbReference type="Proteomes" id="UP000002532"/>
    </source>
</evidence>
<dbReference type="AlphaFoldDB" id="A0A0H2X1T4"/>
<dbReference type="RefSeq" id="WP_009872117.1">
    <property type="nucleotide sequence ID" value="NC_007429.1"/>
</dbReference>
<keyword evidence="3" id="KW-1185">Reference proteome</keyword>
<reference evidence="2 3" key="1">
    <citation type="journal article" date="2005" name="Infect. Immun.">
        <title>Comparative genomic analysis of Chlamydia trachomatis oculotropic and genitotropic strains.</title>
        <authorList>
            <person name="Carlson J.H."/>
            <person name="Porcella S.F."/>
            <person name="McClarty G."/>
            <person name="Caldwell H.D."/>
        </authorList>
    </citation>
    <scope>NUCLEOTIDE SEQUENCE [LARGE SCALE GENOMIC DNA]</scope>
    <source>
        <strain evidence="3">ATCC VR-571B / DSM 19440 / HAR-13</strain>
    </source>
</reference>
<evidence type="ECO:0000256" key="1">
    <source>
        <dbReference type="SAM" id="Phobius"/>
    </source>
</evidence>
<keyword evidence="1" id="KW-1133">Transmembrane helix</keyword>